<evidence type="ECO:0000256" key="6">
    <source>
        <dbReference type="SAM" id="MobiDB-lite"/>
    </source>
</evidence>
<evidence type="ECO:0000256" key="3">
    <source>
        <dbReference type="ARBA" id="ARBA00022512"/>
    </source>
</evidence>
<dbReference type="AlphaFoldDB" id="A0A6G9YI15"/>
<comment type="catalytic activity">
    <reaction evidence="5">
        <text>a (3R)-hydroxyacyl-[ACP] + NADP(+) = a 3-oxoacyl-[ACP] + NADPH + H(+)</text>
        <dbReference type="Rhea" id="RHEA:17397"/>
        <dbReference type="Rhea" id="RHEA-COMP:9916"/>
        <dbReference type="Rhea" id="RHEA-COMP:9945"/>
        <dbReference type="ChEBI" id="CHEBI:15378"/>
        <dbReference type="ChEBI" id="CHEBI:57783"/>
        <dbReference type="ChEBI" id="CHEBI:58349"/>
        <dbReference type="ChEBI" id="CHEBI:78776"/>
        <dbReference type="ChEBI" id="CHEBI:78827"/>
        <dbReference type="EC" id="1.1.1.100"/>
    </reaction>
    <physiologicalReaction direction="right-to-left" evidence="5">
        <dbReference type="Rhea" id="RHEA:17399"/>
    </physiologicalReaction>
</comment>
<evidence type="ECO:0000313" key="8">
    <source>
        <dbReference type="Proteomes" id="UP000503540"/>
    </source>
</evidence>
<dbReference type="InterPro" id="IPR002347">
    <property type="entry name" value="SDR_fam"/>
</dbReference>
<gene>
    <name evidence="7" type="ORF">F5544_23625</name>
</gene>
<reference evidence="7 8" key="1">
    <citation type="journal article" date="2019" name="ACS Chem. Biol.">
        <title>Identification and Mobilization of a Cryptic Antibiotic Biosynthesis Gene Locus from a Human-Pathogenic Nocardia Isolate.</title>
        <authorList>
            <person name="Herisse M."/>
            <person name="Ishida K."/>
            <person name="Porter J.L."/>
            <person name="Howden B."/>
            <person name="Hertweck C."/>
            <person name="Stinear T.P."/>
            <person name="Pidot S.J."/>
        </authorList>
    </citation>
    <scope>NUCLEOTIDE SEQUENCE [LARGE SCALE GENOMIC DNA]</scope>
    <source>
        <strain evidence="7 8">AUSMDU00012717</strain>
    </source>
</reference>
<dbReference type="GO" id="GO:0004316">
    <property type="term" value="F:3-oxoacyl-[acyl-carrier-protein] reductase (NADPH) activity"/>
    <property type="evidence" value="ECO:0007669"/>
    <property type="project" value="UniProtKB-EC"/>
</dbReference>
<dbReference type="PANTHER" id="PTHR42879:SF6">
    <property type="entry name" value="NADPH-DEPENDENT REDUCTASE BACG"/>
    <property type="match status" value="1"/>
</dbReference>
<keyword evidence="8" id="KW-1185">Reference proteome</keyword>
<comment type="subcellular location">
    <subcellularLocation>
        <location evidence="1">Secreted</location>
        <location evidence="1">Cell wall</location>
    </subcellularLocation>
</comment>
<evidence type="ECO:0000256" key="5">
    <source>
        <dbReference type="ARBA" id="ARBA00047400"/>
    </source>
</evidence>
<dbReference type="InterPro" id="IPR050259">
    <property type="entry name" value="SDR"/>
</dbReference>
<dbReference type="SUPFAM" id="SSF51735">
    <property type="entry name" value="NAD(P)-binding Rossmann-fold domains"/>
    <property type="match status" value="1"/>
</dbReference>
<evidence type="ECO:0000256" key="4">
    <source>
        <dbReference type="ARBA" id="ARBA00040781"/>
    </source>
</evidence>
<evidence type="ECO:0000313" key="7">
    <source>
        <dbReference type="EMBL" id="QIS12583.1"/>
    </source>
</evidence>
<dbReference type="EMBL" id="CP046172">
    <property type="protein sequence ID" value="QIS12583.1"/>
    <property type="molecule type" value="Genomic_DNA"/>
</dbReference>
<evidence type="ECO:0000256" key="2">
    <source>
        <dbReference type="ARBA" id="ARBA00006484"/>
    </source>
</evidence>
<organism evidence="7 8">
    <name type="scientific">Nocardia arthritidis</name>
    <dbReference type="NCBI Taxonomy" id="228602"/>
    <lineage>
        <taxon>Bacteria</taxon>
        <taxon>Bacillati</taxon>
        <taxon>Actinomycetota</taxon>
        <taxon>Actinomycetes</taxon>
        <taxon>Mycobacteriales</taxon>
        <taxon>Nocardiaceae</taxon>
        <taxon>Nocardia</taxon>
    </lineage>
</organism>
<keyword evidence="3" id="KW-0964">Secreted</keyword>
<dbReference type="Gene3D" id="3.40.50.720">
    <property type="entry name" value="NAD(P)-binding Rossmann-like Domain"/>
    <property type="match status" value="1"/>
</dbReference>
<name>A0A6G9YI15_9NOCA</name>
<dbReference type="Proteomes" id="UP000503540">
    <property type="component" value="Chromosome"/>
</dbReference>
<feature type="compositionally biased region" description="Basic and acidic residues" evidence="6">
    <location>
        <begin position="9"/>
        <end position="25"/>
    </location>
</feature>
<keyword evidence="3" id="KW-0134">Cell wall</keyword>
<protein>
    <recommendedName>
        <fullName evidence="4">3-oxoacyl-[acyl-carrier-protein] reductase MabA</fullName>
    </recommendedName>
</protein>
<dbReference type="InterPro" id="IPR036291">
    <property type="entry name" value="NAD(P)-bd_dom_sf"/>
</dbReference>
<dbReference type="PRINTS" id="PR00081">
    <property type="entry name" value="GDHRDH"/>
</dbReference>
<dbReference type="Pfam" id="PF13561">
    <property type="entry name" value="adh_short_C2"/>
    <property type="match status" value="1"/>
</dbReference>
<sequence>MRNRPVGESADRSNDRTAREPHGDRQSGPLQHRRHRHPADGRYLADRAAEIRADDGGHAVLATAAAIRLHRPQRKSLAVDLGLTNKVALVAGGSSGIGLAIARELAAEGAHVAIGARDPDRLAAAERVVREKALGRVHATSVDITDGVAARRWVEEVAAEFGGLHIVAVSGGTPPTGSAVAFDPATYRAAVDEVLMPAVELALAALPYLREKGWGRVLFVASETAAVPIGGLALSGVTRAAITRFAQSLAAAAGRDGVTVNVLAPSSTRTPLLERVLAQRSADGAIDAELAALDAHTAVGRIARPDEIAALAAFLASERAAYITGTVQLIDGGASVLGSSYAPAK</sequence>
<dbReference type="PANTHER" id="PTHR42879">
    <property type="entry name" value="3-OXOACYL-(ACYL-CARRIER-PROTEIN) REDUCTASE"/>
    <property type="match status" value="1"/>
</dbReference>
<comment type="similarity">
    <text evidence="2">Belongs to the short-chain dehydrogenases/reductases (SDR) family.</text>
</comment>
<proteinExistence type="inferred from homology"/>
<accession>A0A6G9YI15</accession>
<dbReference type="KEGG" id="nah:F5544_23625"/>
<feature type="region of interest" description="Disordered" evidence="6">
    <location>
        <begin position="1"/>
        <end position="40"/>
    </location>
</feature>
<evidence type="ECO:0000256" key="1">
    <source>
        <dbReference type="ARBA" id="ARBA00004191"/>
    </source>
</evidence>